<keyword evidence="2" id="KW-1185">Reference proteome</keyword>
<dbReference type="EMBL" id="FPCG01000004">
    <property type="protein sequence ID" value="SFV22688.1"/>
    <property type="molecule type" value="Genomic_DNA"/>
</dbReference>
<dbReference type="STRING" id="574650.SAMN04487966_104265"/>
<accession>A0A1I7MLA7</accession>
<protein>
    <submittedName>
        <fullName evidence="1">Uncharacterized protein</fullName>
    </submittedName>
</protein>
<dbReference type="AlphaFoldDB" id="A0A1I7MLA7"/>
<gene>
    <name evidence="1" type="ORF">SAMN04487966_104265</name>
</gene>
<name>A0A1I7MLA7_9MICC</name>
<reference evidence="1 2" key="1">
    <citation type="submission" date="2016-10" db="EMBL/GenBank/DDBJ databases">
        <authorList>
            <person name="de Groot N.N."/>
        </authorList>
    </citation>
    <scope>NUCLEOTIDE SEQUENCE [LARGE SCALE GENOMIC DNA]</scope>
    <source>
        <strain evidence="1 2">CGMCC 1.7054</strain>
    </source>
</reference>
<dbReference type="Proteomes" id="UP000198881">
    <property type="component" value="Unassembled WGS sequence"/>
</dbReference>
<sequence>MDYAGYPYETLKFSSETNPIEAGATLGVGPTDGDGPKPGIVELLDSEELPELHRGMNTDSVWYRAYMVEPSSDMPGLTPDDEIAIMIQLVSVPEGVDPLAEDEDVWSAWNYSVQDPEMEGVVAANFISSSVSLSQAEELTGQSGEAALRAMIETDEYQQVRDLLNSMEVDRD</sequence>
<proteinExistence type="predicted"/>
<evidence type="ECO:0000313" key="1">
    <source>
        <dbReference type="EMBL" id="SFV22688.1"/>
    </source>
</evidence>
<evidence type="ECO:0000313" key="2">
    <source>
        <dbReference type="Proteomes" id="UP000198881"/>
    </source>
</evidence>
<organism evidence="1 2">
    <name type="scientific">Micrococcus terreus</name>
    <dbReference type="NCBI Taxonomy" id="574650"/>
    <lineage>
        <taxon>Bacteria</taxon>
        <taxon>Bacillati</taxon>
        <taxon>Actinomycetota</taxon>
        <taxon>Actinomycetes</taxon>
        <taxon>Micrococcales</taxon>
        <taxon>Micrococcaceae</taxon>
        <taxon>Micrococcus</taxon>
    </lineage>
</organism>